<evidence type="ECO:0000313" key="2">
    <source>
        <dbReference type="Proteomes" id="UP000465712"/>
    </source>
</evidence>
<accession>A0A7X4XV05</accession>
<dbReference type="RefSeq" id="WP_161446406.1">
    <property type="nucleotide sequence ID" value="NZ_WXWU01000015.1"/>
</dbReference>
<proteinExistence type="predicted"/>
<sequence length="195" mass="22103">MSSFSQQLTTMGLRSLDFNQAEAASLDALLSQLDTEFSSLQQQRPNSQGDDLLLGLMTKTHLSALEQCQTTESQSHAMNDLFVQQLGQEHAARFENQHHGHFLLVTRLWMLVLGYQQIDLSYAADHAQSSASLLFPDDVTGPSHSQAEQTRRRLMQAYYQGQASARHTAKNTKQDTSSVSFINTLRDWFQRVFHR</sequence>
<protein>
    <submittedName>
        <fullName evidence="1">Uncharacterized protein</fullName>
    </submittedName>
</protein>
<evidence type="ECO:0000313" key="1">
    <source>
        <dbReference type="EMBL" id="NAW66943.1"/>
    </source>
</evidence>
<reference evidence="1 2" key="1">
    <citation type="submission" date="2017-05" db="EMBL/GenBank/DDBJ databases">
        <title>High clonality and local adaptation shapes Vibrionaceae linages within an endangered oasis.</title>
        <authorList>
            <person name="Vazquez-Rosas-Landa M."/>
        </authorList>
    </citation>
    <scope>NUCLEOTIDE SEQUENCE [LARGE SCALE GENOMIC DNA]</scope>
    <source>
        <strain evidence="1 2">P46_P4S1P180</strain>
    </source>
</reference>
<dbReference type="OrthoDB" id="5824383at2"/>
<dbReference type="EMBL" id="WXWW01000245">
    <property type="protein sequence ID" value="NAW66943.1"/>
    <property type="molecule type" value="Genomic_DNA"/>
</dbReference>
<gene>
    <name evidence="1" type="ORF">CAG72_17250</name>
</gene>
<dbReference type="AlphaFoldDB" id="A0A7X4XV05"/>
<dbReference type="Proteomes" id="UP000465712">
    <property type="component" value="Unassembled WGS sequence"/>
</dbReference>
<name>A0A7X4XV05_9GAMM</name>
<organism evidence="1 2">
    <name type="scientific">Photobacterium halotolerans</name>
    <dbReference type="NCBI Taxonomy" id="265726"/>
    <lineage>
        <taxon>Bacteria</taxon>
        <taxon>Pseudomonadati</taxon>
        <taxon>Pseudomonadota</taxon>
        <taxon>Gammaproteobacteria</taxon>
        <taxon>Vibrionales</taxon>
        <taxon>Vibrionaceae</taxon>
        <taxon>Photobacterium</taxon>
    </lineage>
</organism>
<comment type="caution">
    <text evidence="1">The sequence shown here is derived from an EMBL/GenBank/DDBJ whole genome shotgun (WGS) entry which is preliminary data.</text>
</comment>